<dbReference type="Proteomes" id="UP000758155">
    <property type="component" value="Unassembled WGS sequence"/>
</dbReference>
<proteinExistence type="predicted"/>
<protein>
    <submittedName>
        <fullName evidence="1">Uncharacterized protein</fullName>
    </submittedName>
</protein>
<evidence type="ECO:0000313" key="1">
    <source>
        <dbReference type="EMBL" id="KAF3034320.1"/>
    </source>
</evidence>
<gene>
    <name evidence="1" type="ORF">E8E12_004797</name>
</gene>
<organism evidence="1 2">
    <name type="scientific">Didymella heteroderae</name>
    <dbReference type="NCBI Taxonomy" id="1769908"/>
    <lineage>
        <taxon>Eukaryota</taxon>
        <taxon>Fungi</taxon>
        <taxon>Dikarya</taxon>
        <taxon>Ascomycota</taxon>
        <taxon>Pezizomycotina</taxon>
        <taxon>Dothideomycetes</taxon>
        <taxon>Pleosporomycetidae</taxon>
        <taxon>Pleosporales</taxon>
        <taxon>Pleosporineae</taxon>
        <taxon>Didymellaceae</taxon>
        <taxon>Didymella</taxon>
    </lineage>
</organism>
<dbReference type="EMBL" id="SWKV01000069">
    <property type="protein sequence ID" value="KAF3034320.1"/>
    <property type="molecule type" value="Genomic_DNA"/>
</dbReference>
<dbReference type="OrthoDB" id="3681964at2759"/>
<accession>A0A9P4WJG1</accession>
<name>A0A9P4WJG1_9PLEO</name>
<evidence type="ECO:0000313" key="2">
    <source>
        <dbReference type="Proteomes" id="UP000758155"/>
    </source>
</evidence>
<reference evidence="1" key="1">
    <citation type="submission" date="2019-04" db="EMBL/GenBank/DDBJ databases">
        <title>Sequencing of skin fungus with MAO and IRED activity.</title>
        <authorList>
            <person name="Marsaioli A.J."/>
            <person name="Bonatto J.M.C."/>
            <person name="Reis Junior O."/>
        </authorList>
    </citation>
    <scope>NUCLEOTIDE SEQUENCE</scope>
    <source>
        <strain evidence="1">28M1</strain>
    </source>
</reference>
<keyword evidence="2" id="KW-1185">Reference proteome</keyword>
<dbReference type="AlphaFoldDB" id="A0A9P4WJG1"/>
<sequence>MKVHLTKSAPINSQLFELGQEAELLRYIPFDKVIVDQINLGTAYPKTILYGKITGRAATVWIYWSKKRHELKLHSLFDDNSPDGWLTPEDVVEKATPSEPFHFIDNANDLCVLATYYLLLAGVGMRKSLRFLPYQLSAFLTMAKKFEAQARASQKSMIVVLPVRFPASGKSTAAVPIPPVSLLAPGIIVTGSTNKVSTFRTIRDNKPQSGFDQRQDSTEKIEKGIKRTHKESTGPALSPGKSSLIDRYLEYSRQERTTERSLETVSIRIQQPQKELEVQDKERIRLNDLKLSIGEVKRKAWDAMSKEELWELGRRVSELKRQRNG</sequence>
<comment type="caution">
    <text evidence="1">The sequence shown here is derived from an EMBL/GenBank/DDBJ whole genome shotgun (WGS) entry which is preliminary data.</text>
</comment>